<sequence length="53" mass="6397">MWGANWFPDEQDIEFEALINIRPRQNRSMIIQDEKICKEVERITRKYLGDVNS</sequence>
<evidence type="ECO:0000313" key="1">
    <source>
        <dbReference type="EMBL" id="AOR51020.1"/>
    </source>
</evidence>
<proteinExistence type="predicted"/>
<dbReference type="Pfam" id="PF18924">
    <property type="entry name" value="DUF5674"/>
    <property type="match status" value="1"/>
</dbReference>
<protein>
    <submittedName>
        <fullName evidence="1">Uncharacterized protein</fullName>
    </submittedName>
</protein>
<dbReference type="EMBL" id="KT982357">
    <property type="protein sequence ID" value="AOR51020.1"/>
    <property type="molecule type" value="Genomic_DNA"/>
</dbReference>
<reference evidence="1" key="1">
    <citation type="journal article" date="2016" name="Sci. Rep.">
        <title>Triclosan Resistome from Metagenome Reveals Diverse Enoyl Acyl Carrier Protein Reductases and Selective Enrichment of Triclosan Resistance Genes.</title>
        <authorList>
            <person name="Khan R."/>
            <person name="Kong H.G."/>
            <person name="Jung Y.H."/>
            <person name="Choi J."/>
            <person name="Baek K.Y."/>
            <person name="Hwang E.C."/>
            <person name="Lee S.W."/>
        </authorList>
    </citation>
    <scope>NUCLEOTIDE SEQUENCE</scope>
</reference>
<dbReference type="AlphaFoldDB" id="A0A1C9U4F7"/>
<organism evidence="1">
    <name type="scientific">uncultured bacterium pAX1</name>
    <dbReference type="NCBI Taxonomy" id="1781156"/>
    <lineage>
        <taxon>Bacteria</taxon>
        <taxon>environmental samples</taxon>
    </lineage>
</organism>
<name>A0A1C9U4F7_9BACT</name>
<dbReference type="InterPro" id="IPR043731">
    <property type="entry name" value="DUF5674"/>
</dbReference>
<accession>A0A1C9U4F7</accession>